<protein>
    <submittedName>
        <fullName evidence="1">Uncharacterized protein</fullName>
    </submittedName>
</protein>
<accession>A0A8S5L8U6</accession>
<proteinExistence type="predicted"/>
<evidence type="ECO:0000313" key="1">
    <source>
        <dbReference type="EMBL" id="DAD66341.1"/>
    </source>
</evidence>
<sequence>MPCLILPPSRNLAVLYGQTPLKSLYLGAIKSEMEKISS</sequence>
<organism evidence="1">
    <name type="scientific">Myoviridae sp. ctuYn2</name>
    <dbReference type="NCBI Taxonomy" id="2823533"/>
    <lineage>
        <taxon>Viruses</taxon>
        <taxon>Duplodnaviria</taxon>
        <taxon>Heunggongvirae</taxon>
        <taxon>Uroviricota</taxon>
        <taxon>Caudoviricetes</taxon>
    </lineage>
</organism>
<name>A0A8S5L8U6_9CAUD</name>
<reference evidence="1" key="1">
    <citation type="journal article" date="2021" name="Proc. Natl. Acad. Sci. U.S.A.">
        <title>A Catalog of Tens of Thousands of Viruses from Human Metagenomes Reveals Hidden Associations with Chronic Diseases.</title>
        <authorList>
            <person name="Tisza M.J."/>
            <person name="Buck C.B."/>
        </authorList>
    </citation>
    <scope>NUCLEOTIDE SEQUENCE</scope>
    <source>
        <strain evidence="1">CtuYn2</strain>
    </source>
</reference>
<dbReference type="EMBL" id="BK014658">
    <property type="protein sequence ID" value="DAD66341.1"/>
    <property type="molecule type" value="Genomic_DNA"/>
</dbReference>